<evidence type="ECO:0000313" key="1">
    <source>
        <dbReference type="EMBL" id="CAE8594809.1"/>
    </source>
</evidence>
<organism evidence="1 2">
    <name type="scientific">Polarella glacialis</name>
    <name type="common">Dinoflagellate</name>
    <dbReference type="NCBI Taxonomy" id="89957"/>
    <lineage>
        <taxon>Eukaryota</taxon>
        <taxon>Sar</taxon>
        <taxon>Alveolata</taxon>
        <taxon>Dinophyceae</taxon>
        <taxon>Suessiales</taxon>
        <taxon>Suessiaceae</taxon>
        <taxon>Polarella</taxon>
    </lineage>
</organism>
<dbReference type="Proteomes" id="UP000654075">
    <property type="component" value="Unassembled WGS sequence"/>
</dbReference>
<proteinExistence type="predicted"/>
<reference evidence="1" key="1">
    <citation type="submission" date="2021-02" db="EMBL/GenBank/DDBJ databases">
        <authorList>
            <person name="Dougan E. K."/>
            <person name="Rhodes N."/>
            <person name="Thang M."/>
            <person name="Chan C."/>
        </authorList>
    </citation>
    <scope>NUCLEOTIDE SEQUENCE</scope>
</reference>
<keyword evidence="2" id="KW-1185">Reference proteome</keyword>
<dbReference type="AlphaFoldDB" id="A0A813E799"/>
<accession>A0A813E799</accession>
<dbReference type="EMBL" id="CAJNNV010007351">
    <property type="protein sequence ID" value="CAE8594809.1"/>
    <property type="molecule type" value="Genomic_DNA"/>
</dbReference>
<name>A0A813E799_POLGL</name>
<protein>
    <submittedName>
        <fullName evidence="1">Uncharacterized protein</fullName>
    </submittedName>
</protein>
<gene>
    <name evidence="1" type="ORF">PGLA1383_LOCUS13332</name>
</gene>
<evidence type="ECO:0000313" key="2">
    <source>
        <dbReference type="Proteomes" id="UP000654075"/>
    </source>
</evidence>
<sequence>MWRVQAVTAEGSLFTNRLSLPERLGVGYVTRHWSAFPEFLVAPLSMQTASSGATPLTRALWPWQQKRSKRLRPETFFSSAAIAAASSRRGRS</sequence>
<comment type="caution">
    <text evidence="1">The sequence shown here is derived from an EMBL/GenBank/DDBJ whole genome shotgun (WGS) entry which is preliminary data.</text>
</comment>